<gene>
    <name evidence="2" type="ORF">Dbus_chr2Lg2370</name>
</gene>
<dbReference type="AlphaFoldDB" id="A0A0M4EE80"/>
<dbReference type="Proteomes" id="UP000494163">
    <property type="component" value="Chromosome 2L"/>
</dbReference>
<accession>A0A0M4EE80</accession>
<feature type="compositionally biased region" description="Basic residues" evidence="1">
    <location>
        <begin position="295"/>
        <end position="306"/>
    </location>
</feature>
<proteinExistence type="predicted"/>
<feature type="compositionally biased region" description="Acidic residues" evidence="1">
    <location>
        <begin position="115"/>
        <end position="133"/>
    </location>
</feature>
<feature type="region of interest" description="Disordered" evidence="1">
    <location>
        <begin position="113"/>
        <end position="144"/>
    </location>
</feature>
<protein>
    <submittedName>
        <fullName evidence="2">Maker605</fullName>
    </submittedName>
</protein>
<organism evidence="2 3">
    <name type="scientific">Drosophila busckii</name>
    <name type="common">Fruit fly</name>
    <dbReference type="NCBI Taxonomy" id="30019"/>
    <lineage>
        <taxon>Eukaryota</taxon>
        <taxon>Metazoa</taxon>
        <taxon>Ecdysozoa</taxon>
        <taxon>Arthropoda</taxon>
        <taxon>Hexapoda</taxon>
        <taxon>Insecta</taxon>
        <taxon>Pterygota</taxon>
        <taxon>Neoptera</taxon>
        <taxon>Endopterygota</taxon>
        <taxon>Diptera</taxon>
        <taxon>Brachycera</taxon>
        <taxon>Muscomorpha</taxon>
        <taxon>Ephydroidea</taxon>
        <taxon>Drosophilidae</taxon>
        <taxon>Drosophila</taxon>
    </lineage>
</organism>
<feature type="compositionally biased region" description="Basic residues" evidence="1">
    <location>
        <begin position="247"/>
        <end position="259"/>
    </location>
</feature>
<keyword evidence="3" id="KW-1185">Reference proteome</keyword>
<reference evidence="2 3" key="1">
    <citation type="submission" date="2015-08" db="EMBL/GenBank/DDBJ databases">
        <title>Ancestral chromatin configuration constrains chromatin evolution on differentiating sex chromosomes in Drosophila.</title>
        <authorList>
            <person name="Zhou Q."/>
            <person name="Bachtrog D."/>
        </authorList>
    </citation>
    <scope>NUCLEOTIDE SEQUENCE [LARGE SCALE GENOMIC DNA]</scope>
    <source>
        <tissue evidence="2">Whole larvae</tissue>
    </source>
</reference>
<sequence length="358" mass="40775">MSHITTEYLRNKFKDYLSPITPEVAQRIVANYNQKEKLEKQQKKEAQQRASECCYKPRENPRAEELLRRLEVKMGKRAPDDKTPIFAASWDELPLECPCTRIQQGVERLGKYQGMEEESEEEENLSLDDESDEQPIPLASPNTRRRGKDMWVKWISSGNYKYDKDEHIAQGYGQMPSSAKVSDKDTTMMPSAAKVSGQDVMMKSSGNINDKNEPKSAQVDGPSSSKVSGQDMIMEFKLGGNNNDNSKKKKKHKHKKTKQKPKELKNDNLMQPDQTDFFGFTNVMNVMENATNANKGKKKKKHKSKQSNKQQPTAAATEAANQGGWFNIQKPLPQNKTTKFEWPMDSMMTDLGTEPKNT</sequence>
<evidence type="ECO:0000313" key="3">
    <source>
        <dbReference type="Proteomes" id="UP000494163"/>
    </source>
</evidence>
<feature type="region of interest" description="Disordered" evidence="1">
    <location>
        <begin position="195"/>
        <end position="275"/>
    </location>
</feature>
<dbReference type="EMBL" id="CP012523">
    <property type="protein sequence ID" value="ALC40285.1"/>
    <property type="molecule type" value="Genomic_DNA"/>
</dbReference>
<evidence type="ECO:0000256" key="1">
    <source>
        <dbReference type="SAM" id="MobiDB-lite"/>
    </source>
</evidence>
<name>A0A0M4EE80_DROBS</name>
<feature type="region of interest" description="Disordered" evidence="1">
    <location>
        <begin position="292"/>
        <end position="358"/>
    </location>
</feature>
<evidence type="ECO:0000313" key="2">
    <source>
        <dbReference type="EMBL" id="ALC40285.1"/>
    </source>
</evidence>